<name>A0A8K0MPJ8_9ROSA</name>
<dbReference type="OrthoDB" id="512920at2759"/>
<dbReference type="CDD" id="cd03800">
    <property type="entry name" value="GT4_sucrose_synthase"/>
    <property type="match status" value="1"/>
</dbReference>
<feature type="compositionally biased region" description="Basic and acidic residues" evidence="9">
    <location>
        <begin position="744"/>
        <end position="758"/>
    </location>
</feature>
<keyword evidence="6 8" id="KW-0808">Transferase</keyword>
<evidence type="ECO:0000256" key="8">
    <source>
        <dbReference type="RuleBase" id="RU368006"/>
    </source>
</evidence>
<evidence type="ECO:0000256" key="9">
    <source>
        <dbReference type="SAM" id="MobiDB-lite"/>
    </source>
</evidence>
<dbReference type="InterPro" id="IPR000368">
    <property type="entry name" value="Sucrose_synth_GT-B1"/>
</dbReference>
<keyword evidence="5 8" id="KW-0328">Glycosyltransferase</keyword>
<evidence type="ECO:0000259" key="10">
    <source>
        <dbReference type="Pfam" id="PF00534"/>
    </source>
</evidence>
<evidence type="ECO:0000259" key="11">
    <source>
        <dbReference type="Pfam" id="PF00862"/>
    </source>
</evidence>
<dbReference type="PANTHER" id="PTHR46039:SF2">
    <property type="entry name" value="SUCROSE-PHOSPHATE SYNTHASE 1"/>
    <property type="match status" value="1"/>
</dbReference>
<feature type="region of interest" description="Disordered" evidence="9">
    <location>
        <begin position="441"/>
        <end position="460"/>
    </location>
</feature>
<dbReference type="PANTHER" id="PTHR46039">
    <property type="entry name" value="SUCROSE-PHOSPHATE SYNTHASE 3-RELATED"/>
    <property type="match status" value="1"/>
</dbReference>
<feature type="region of interest" description="Disordered" evidence="9">
    <location>
        <begin position="707"/>
        <end position="727"/>
    </location>
</feature>
<feature type="domain" description="Sucrose synthase first GT-B" evidence="11">
    <location>
        <begin position="167"/>
        <end position="433"/>
    </location>
</feature>
<sequence>MAGNDWINSYLEAILDVGPGLDDVKSSLLLRERGHFSPTRYFVEEVITGFDETDLHRSWVKASATRSPQERNTRLENMCWRIWNLARQKKQLEGEEAQRMAKRRLERERGRREATADMSEDLSEGEKGDTVSDISAHGESNRGRLPRINSVDAMETWANQQKGKKLYIVLISLHGLIRGENMELGRDSDTGGQVKYVVELARALGTMPGVYRVDLLTRQVSSPEVDWSYGEPTEMLTPRNTESFKDEMGESSGSYIIRIPFGPKDKYVAKELLWPYIPEFVDGALNHIIQMSKVLGEQIGGGKPVWPVAIHGHYADAGDSAALLSGALNVPMLFTGHSLGRDKLEQLLKQGRLSRDEINTTYKIMRRIEAEELSLDASEIIITSTRQEIEEQWRLYDGFDPILERKIRARIRRNVSCYGRFMPRMAIIPPGMEFHHIVPQDGDMDGETETNEDHQASPDPPIWSEIMRFFTNPRKPMILALARPDPKKNITTLVKAFGECRPLRELANLTLIMGNRDGIDEMSSTNSSVLLSVIKLIDKYDLYGQVAYPKHHKQSDVPDIYRLAAKTKGVFINPAFIEPFGLTLIEAAAHGLPIVATKNGGPVDIHRVLDNGLLIDPHDEKSIADALLKLVADKQLWARCRQNGLKNIHLFSWPEHCKTYLSRIATCKPRHPQWQRNDDEAENSETDSRGDSLRDIQDISLNLRFSLDGEKSGTSGNDSSELEGNASDRRSKIENAVLAWSKGISKETRKSGNPEKSDQNSSAKFPVLRRRKHLIVIAVDFDTTTGLLETIRKVFEAAGKGRTEGSVGFILSTSLTISEIRSFVVSGGLSLNDFDAFICNSGSDLYYSSLNSEGGPFVVDFYYHSHIEYRWGGEGLRKTLVRWAASVTDKKAENGEQIVVPAEQLSTDYCYAFKVQKPGMVPPVKELRKLLRIQALRCHVIYCQNGARLNVIPVLASRSQALRYLNVRWGVEISKMVVIVGECGDTDYEGLLGGVHRSVILKGICSSAMNQLHANRTYPLSDVLPSDNPNILQTAEDCSSEDIQVCLDKLGLLEN</sequence>
<comment type="catalytic activity">
    <reaction evidence="7 8">
        <text>beta-D-fructose 6-phosphate + UDP-alpha-D-glucose = sucrose 6(F)-phosphate + UDP + H(+)</text>
        <dbReference type="Rhea" id="RHEA:22172"/>
        <dbReference type="ChEBI" id="CHEBI:15378"/>
        <dbReference type="ChEBI" id="CHEBI:57634"/>
        <dbReference type="ChEBI" id="CHEBI:57723"/>
        <dbReference type="ChEBI" id="CHEBI:58223"/>
        <dbReference type="ChEBI" id="CHEBI:58885"/>
        <dbReference type="EC" id="2.4.1.14"/>
    </reaction>
</comment>
<dbReference type="EMBL" id="VOIH02000002">
    <property type="protein sequence ID" value="KAF3453757.1"/>
    <property type="molecule type" value="Genomic_DNA"/>
</dbReference>
<dbReference type="UniPathway" id="UPA00371">
    <property type="reaction ID" value="UER00545"/>
</dbReference>
<feature type="region of interest" description="Disordered" evidence="9">
    <location>
        <begin position="93"/>
        <end position="143"/>
    </location>
</feature>
<dbReference type="InterPro" id="IPR001296">
    <property type="entry name" value="Glyco_trans_1"/>
</dbReference>
<feature type="compositionally biased region" description="Basic and acidic residues" evidence="9">
    <location>
        <begin position="93"/>
        <end position="115"/>
    </location>
</feature>
<evidence type="ECO:0000256" key="2">
    <source>
        <dbReference type="ARBA" id="ARBA00006530"/>
    </source>
</evidence>
<dbReference type="InterPro" id="IPR012819">
    <property type="entry name" value="SPS_pln"/>
</dbReference>
<proteinExistence type="inferred from homology"/>
<keyword evidence="14" id="KW-1185">Reference proteome</keyword>
<evidence type="ECO:0000313" key="13">
    <source>
        <dbReference type="EMBL" id="KAF3453757.1"/>
    </source>
</evidence>
<feature type="domain" description="Sucrose phosphatase-like" evidence="12">
    <location>
        <begin position="778"/>
        <end position="1001"/>
    </location>
</feature>
<dbReference type="FunFam" id="3.40.50.2000:FF:000112">
    <property type="entry name" value="Sucrose-phosphate synthase 1"/>
    <property type="match status" value="1"/>
</dbReference>
<dbReference type="EC" id="2.4.1.14" evidence="4 8"/>
<comment type="similarity">
    <text evidence="2 8">Belongs to the glycosyltransferase 1 family.</text>
</comment>
<dbReference type="CDD" id="cd16419">
    <property type="entry name" value="HAD_SPS"/>
    <property type="match status" value="1"/>
</dbReference>
<dbReference type="Proteomes" id="UP000796880">
    <property type="component" value="Unassembled WGS sequence"/>
</dbReference>
<organism evidence="13 14">
    <name type="scientific">Rhamnella rubrinervis</name>
    <dbReference type="NCBI Taxonomy" id="2594499"/>
    <lineage>
        <taxon>Eukaryota</taxon>
        <taxon>Viridiplantae</taxon>
        <taxon>Streptophyta</taxon>
        <taxon>Embryophyta</taxon>
        <taxon>Tracheophyta</taxon>
        <taxon>Spermatophyta</taxon>
        <taxon>Magnoliopsida</taxon>
        <taxon>eudicotyledons</taxon>
        <taxon>Gunneridae</taxon>
        <taxon>Pentapetalae</taxon>
        <taxon>rosids</taxon>
        <taxon>fabids</taxon>
        <taxon>Rosales</taxon>
        <taxon>Rhamnaceae</taxon>
        <taxon>rhamnoid group</taxon>
        <taxon>Rhamneae</taxon>
        <taxon>Rhamnella</taxon>
    </lineage>
</organism>
<evidence type="ECO:0000256" key="4">
    <source>
        <dbReference type="ARBA" id="ARBA00012536"/>
    </source>
</evidence>
<dbReference type="Pfam" id="PF00862">
    <property type="entry name" value="GT-B_Sucrose_synth"/>
    <property type="match status" value="1"/>
</dbReference>
<comment type="subunit">
    <text evidence="3 8">Homodimer or homotetramer.</text>
</comment>
<accession>A0A8K0MPJ8</accession>
<gene>
    <name evidence="13" type="ORF">FNV43_RR04198</name>
</gene>
<evidence type="ECO:0000313" key="14">
    <source>
        <dbReference type="Proteomes" id="UP000796880"/>
    </source>
</evidence>
<evidence type="ECO:0000256" key="3">
    <source>
        <dbReference type="ARBA" id="ARBA00011774"/>
    </source>
</evidence>
<dbReference type="Gene3D" id="3.40.50.2000">
    <property type="entry name" value="Glycogen Phosphorylase B"/>
    <property type="match status" value="2"/>
</dbReference>
<feature type="domain" description="Glycosyl transferase family 1" evidence="10">
    <location>
        <begin position="472"/>
        <end position="645"/>
    </location>
</feature>
<evidence type="ECO:0000259" key="12">
    <source>
        <dbReference type="Pfam" id="PF05116"/>
    </source>
</evidence>
<feature type="region of interest" description="Disordered" evidence="9">
    <location>
        <begin position="744"/>
        <end position="763"/>
    </location>
</feature>
<dbReference type="GO" id="GO:0046524">
    <property type="term" value="F:sucrose-phosphate synthase activity"/>
    <property type="evidence" value="ECO:0007669"/>
    <property type="project" value="UniProtKB-UniRule"/>
</dbReference>
<dbReference type="InterPro" id="IPR006380">
    <property type="entry name" value="SPP-like_dom"/>
</dbReference>
<dbReference type="Pfam" id="PF05116">
    <property type="entry name" value="S6PP"/>
    <property type="match status" value="1"/>
</dbReference>
<dbReference type="Pfam" id="PF00534">
    <property type="entry name" value="Glycos_transf_1"/>
    <property type="match status" value="1"/>
</dbReference>
<dbReference type="FunFam" id="3.40.50.2000:FF:000077">
    <property type="entry name" value="Sucrose-phosphate synthase 2"/>
    <property type="match status" value="1"/>
</dbReference>
<evidence type="ECO:0000256" key="6">
    <source>
        <dbReference type="ARBA" id="ARBA00022679"/>
    </source>
</evidence>
<comment type="caution">
    <text evidence="13">The sequence shown here is derived from an EMBL/GenBank/DDBJ whole genome shotgun (WGS) entry which is preliminary data.</text>
</comment>
<dbReference type="AlphaFoldDB" id="A0A8K0MPJ8"/>
<dbReference type="InterPro" id="IPR023214">
    <property type="entry name" value="HAD_sf"/>
</dbReference>
<reference evidence="13" key="1">
    <citation type="submission" date="2020-03" db="EMBL/GenBank/DDBJ databases">
        <title>A high-quality chromosome-level genome assembly of a woody plant with both climbing and erect habits, Rhamnella rubrinervis.</title>
        <authorList>
            <person name="Lu Z."/>
            <person name="Yang Y."/>
            <person name="Zhu X."/>
            <person name="Sun Y."/>
        </authorList>
    </citation>
    <scope>NUCLEOTIDE SEQUENCE</scope>
    <source>
        <strain evidence="13">BYM</strain>
        <tissue evidence="13">Leaf</tissue>
    </source>
</reference>
<dbReference type="Gene3D" id="3.40.50.1000">
    <property type="entry name" value="HAD superfamily/HAD-like"/>
    <property type="match status" value="1"/>
</dbReference>
<evidence type="ECO:0000256" key="7">
    <source>
        <dbReference type="ARBA" id="ARBA00047471"/>
    </source>
</evidence>
<evidence type="ECO:0000256" key="1">
    <source>
        <dbReference type="ARBA" id="ARBA00005027"/>
    </source>
</evidence>
<protein>
    <recommendedName>
        <fullName evidence="4 8">Sucrose-phosphate synthase</fullName>
        <ecNumber evidence="4 8">2.4.1.14</ecNumber>
    </recommendedName>
</protein>
<dbReference type="Gene3D" id="3.90.1070.10">
    <property type="match status" value="1"/>
</dbReference>
<comment type="pathway">
    <text evidence="1 8">Glycan biosynthesis; sucrose biosynthesis; sucrose from D-fructose 6-phosphate and UDP-alpha-D-glucose: step 1/2.</text>
</comment>
<comment type="function">
    <text evidence="8">Plays a role in photosynthetic sucrose synthesis by catalyzing the rate-limiting step of sucrose biosynthesis from UDP-glucose and fructose- 6-phosphate. Involved in the regulation of carbon partitioning in the leaves of plants. May regulate the synthesis of sucrose and therefore play a major role as a limiting factor in the export of photoassimilates out of the leaf. Plays a role for sucrose availability that is essential for plant growth and fiber elongation.</text>
</comment>
<dbReference type="InterPro" id="IPR044161">
    <property type="entry name" value="SPS"/>
</dbReference>
<dbReference type="SUPFAM" id="SSF53756">
    <property type="entry name" value="UDP-Glycosyltransferase/glycogen phosphorylase"/>
    <property type="match status" value="1"/>
</dbReference>
<feature type="region of interest" description="Disordered" evidence="9">
    <location>
        <begin position="671"/>
        <end position="692"/>
    </location>
</feature>
<dbReference type="GO" id="GO:0005986">
    <property type="term" value="P:sucrose biosynthetic process"/>
    <property type="evidence" value="ECO:0007669"/>
    <property type="project" value="UniProtKB-UniRule"/>
</dbReference>
<evidence type="ECO:0000256" key="5">
    <source>
        <dbReference type="ARBA" id="ARBA00022676"/>
    </source>
</evidence>
<dbReference type="NCBIfam" id="TIGR02468">
    <property type="entry name" value="sucrsPsyn_pln"/>
    <property type="match status" value="1"/>
</dbReference>
<dbReference type="InterPro" id="IPR035659">
    <property type="entry name" value="SPS_C"/>
</dbReference>